<evidence type="ECO:0000313" key="2">
    <source>
        <dbReference type="Proteomes" id="UP000494274"/>
    </source>
</evidence>
<gene>
    <name evidence="1" type="ORF">BLA18112_03048</name>
</gene>
<dbReference type="Pfam" id="PF07377">
    <property type="entry name" value="DUF1493"/>
    <property type="match status" value="1"/>
</dbReference>
<evidence type="ECO:0000313" key="1">
    <source>
        <dbReference type="EMBL" id="VWC87034.1"/>
    </source>
</evidence>
<dbReference type="AlphaFoldDB" id="A0A6P2W775"/>
<name>A0A6P2W775_BURL3</name>
<dbReference type="Proteomes" id="UP000494274">
    <property type="component" value="Unassembled WGS sequence"/>
</dbReference>
<reference evidence="1 2" key="1">
    <citation type="submission" date="2019-09" db="EMBL/GenBank/DDBJ databases">
        <authorList>
            <person name="Depoorter E."/>
        </authorList>
    </citation>
    <scope>NUCLEOTIDE SEQUENCE [LARGE SCALE GENOMIC DNA]</scope>
    <source>
        <strain evidence="1">R-18112</strain>
    </source>
</reference>
<proteinExistence type="predicted"/>
<organism evidence="1 2">
    <name type="scientific">Burkholderia lata (strain ATCC 17760 / DSM 23089 / LMG 22485 / NCIMB 9086 / R18194 / 383)</name>
    <dbReference type="NCBI Taxonomy" id="482957"/>
    <lineage>
        <taxon>Bacteria</taxon>
        <taxon>Pseudomonadati</taxon>
        <taxon>Pseudomonadota</taxon>
        <taxon>Betaproteobacteria</taxon>
        <taxon>Burkholderiales</taxon>
        <taxon>Burkholderiaceae</taxon>
        <taxon>Burkholderia</taxon>
        <taxon>Burkholderia cepacia complex</taxon>
    </lineage>
</organism>
<dbReference type="InterPro" id="IPR010862">
    <property type="entry name" value="DUF1493"/>
</dbReference>
<protein>
    <submittedName>
        <fullName evidence="1">Acyl carrier protein</fullName>
    </submittedName>
</protein>
<dbReference type="RefSeq" id="WP_174918256.1">
    <property type="nucleotide sequence ID" value="NZ_CABVQE010000044.1"/>
</dbReference>
<dbReference type="EMBL" id="CABVQI010000008">
    <property type="protein sequence ID" value="VWC87034.1"/>
    <property type="molecule type" value="Genomic_DNA"/>
</dbReference>
<sequence length="118" mass="13649">MNQLTWNELETFVRRKAGVSPKETLTKCHAIEGDLDITGDDAVEFMESFFEKFPVQVGDFDFNRYFSGEGFSLIEVALMAFSRKRRAKYDKVPLTLGMLYQAILDGEWNNLRLESLPR</sequence>
<accession>A0A6P2W775</accession>